<evidence type="ECO:0000313" key="1">
    <source>
        <dbReference type="EnsemblPlants" id="MELO3C016741.2.1"/>
    </source>
</evidence>
<name>A0A9I9DD72_CUCME</name>
<evidence type="ECO:0008006" key="2">
    <source>
        <dbReference type="Google" id="ProtNLM"/>
    </source>
</evidence>
<protein>
    <recommendedName>
        <fullName evidence="2">DUF829 domain-containing protein</fullName>
    </recommendedName>
</protein>
<proteinExistence type="predicted"/>
<dbReference type="Pfam" id="PF05705">
    <property type="entry name" value="DUF829"/>
    <property type="match status" value="2"/>
</dbReference>
<accession>A0A9I9DD72</accession>
<dbReference type="PANTHER" id="PTHR12265">
    <property type="entry name" value="TRANSMEMBRANE PROTEIN 53"/>
    <property type="match status" value="1"/>
</dbReference>
<dbReference type="InterPro" id="IPR008547">
    <property type="entry name" value="DUF829_TMEM53"/>
</dbReference>
<dbReference type="EnsemblPlants" id="MELO3C016741.2.1">
    <property type="protein sequence ID" value="MELO3C016741.2.1"/>
    <property type="gene ID" value="MELO3C016741.2"/>
</dbReference>
<dbReference type="SUPFAM" id="SSF53474">
    <property type="entry name" value="alpha/beta-Hydrolases"/>
    <property type="match status" value="1"/>
</dbReference>
<organism evidence="1">
    <name type="scientific">Cucumis melo</name>
    <name type="common">Muskmelon</name>
    <dbReference type="NCBI Taxonomy" id="3656"/>
    <lineage>
        <taxon>Eukaryota</taxon>
        <taxon>Viridiplantae</taxon>
        <taxon>Streptophyta</taxon>
        <taxon>Embryophyta</taxon>
        <taxon>Tracheophyta</taxon>
        <taxon>Spermatophyta</taxon>
        <taxon>Magnoliopsida</taxon>
        <taxon>eudicotyledons</taxon>
        <taxon>Gunneridae</taxon>
        <taxon>Pentapetalae</taxon>
        <taxon>rosids</taxon>
        <taxon>fabids</taxon>
        <taxon>Cucurbitales</taxon>
        <taxon>Cucurbitaceae</taxon>
        <taxon>Benincaseae</taxon>
        <taxon>Cucumis</taxon>
    </lineage>
</organism>
<reference evidence="1" key="1">
    <citation type="submission" date="2023-03" db="UniProtKB">
        <authorList>
            <consortium name="EnsemblPlants"/>
        </authorList>
    </citation>
    <scope>IDENTIFICATION</scope>
</reference>
<dbReference type="InterPro" id="IPR029058">
    <property type="entry name" value="AB_hydrolase_fold"/>
</dbReference>
<dbReference type="GO" id="GO:0005777">
    <property type="term" value="C:peroxisome"/>
    <property type="evidence" value="ECO:0007669"/>
    <property type="project" value="EnsemblPlants"/>
</dbReference>
<sequence length="445" mass="50934">MVEMTWHDFLGETERSWGFWIRRRKMWGFGGRYYWGRRERVGKVEGIVVAFAWMSSQERHLKRYVDMYSSLGWNSLVCHSQFLNMFFPDKAASLAFDILKVLIEELKIKRCPIVFASFSGGPKACMYKVLQIIEGYHESQQHSSDDYQLVRDCIAGYIYDSSPVDFTSDLGTRFILHPTVMKASQPPRIVSWAAHNIASGLDALFLNRFESHRAEYWQTLYASVQDLNSPNNARMQSMKAPYLILCSEEDDLAPYQTIFNFAQRLQELGGDVKLIKWNGSPHVGHYLHFPIEYRAAVTELLSKAAGVYCQRTRPNEEVTAVDKMNCDSCNTTPDVRKAASPSSSFRDSALAPNDHLLFSSAMDGFDYRIIESMRDEHMEGVMRLSNSPSTIPHGVLGQILYDACVPKNVEDWDIGSSSSSKGVLREHTRRHTSFNPIKLMRRSRL</sequence>
<dbReference type="PANTHER" id="PTHR12265:SF0">
    <property type="entry name" value="EXPRESSED PROTEIN"/>
    <property type="match status" value="1"/>
</dbReference>
<dbReference type="AlphaFoldDB" id="A0A9I9DD72"/>
<dbReference type="Gene3D" id="3.40.50.1820">
    <property type="entry name" value="alpha/beta hydrolase"/>
    <property type="match status" value="1"/>
</dbReference>
<dbReference type="Gramene" id="MELO3C016741.2.1">
    <property type="protein sequence ID" value="MELO3C016741.2.1"/>
    <property type="gene ID" value="MELO3C016741.2"/>
</dbReference>